<gene>
    <name evidence="8" type="ORF">IAC29_00490</name>
</gene>
<accession>A0A9D9EHN5</accession>
<proteinExistence type="inferred from homology"/>
<dbReference type="Gene3D" id="1.25.40.390">
    <property type="match status" value="1"/>
</dbReference>
<feature type="domain" description="SusD-like N-terminal" evidence="7">
    <location>
        <begin position="75"/>
        <end position="228"/>
    </location>
</feature>
<evidence type="ECO:0000256" key="3">
    <source>
        <dbReference type="ARBA" id="ARBA00022729"/>
    </source>
</evidence>
<sequence length="679" mass="77575">MKLLKEISLIISILACYSCESFLTKEPLTQLSPDIVLSDYNSFKTYAWGLYDIFGETNMSIHISRQDGPLDGDCNAYLSNCKPNNPNVYQVGTYDTNNATGWKKHFDYLRRVNTMIDATDNYKGQYKDVTLSEEEKAHWRSVGFFFRAWVYADLLAKFGDVPLVVNALAEDEAYENNTRVRRDVVSERIIDDLEYARDHIDGSYAGKSYDDGDNTIDKDCVLAMLSRLCLQEATTRIYRGTDYSDTDAHPIDRKEELNQRYLKLCIESSEELMLRYPEIAPYYDELYTADKGIYGGNGLAGYPGVILYKAFAQNQAFHNHTKHQMSNSGKYQVNKQIIEMYLCRNGKPITGNDMYKGDASMFDEFSGRDRRLWMTVVPPYHVNDNTLQENYVHFDVPSTNLGMLSKGLTYYRSINPEYNVYIDSIGDICRQYMKMLPCTNWSGNVVENMPNLYYAKTNSGVNGSGTIGYVYSSNGYTFWKYVNSWTDVSTNKNFNDIPIFHIEEIMLNYAEAKWESGQFDQTVADATINKLRARQNVQTAPMLVNEINESFDPARDPSVDPVLWEIRRERIMELLGDGFGFNDIKRWGTAKWFVATHQTGCGVTLTDATSGSQHSYGLEPGIFLVDGNNYKVGKAGDSGYVFVDYVQVPGWNDKYYLEPIDYSELLLDPDLNQNPGYSK</sequence>
<evidence type="ECO:0000256" key="5">
    <source>
        <dbReference type="ARBA" id="ARBA00023237"/>
    </source>
</evidence>
<dbReference type="InterPro" id="IPR012944">
    <property type="entry name" value="SusD_RagB_dom"/>
</dbReference>
<evidence type="ECO:0000259" key="7">
    <source>
        <dbReference type="Pfam" id="PF14322"/>
    </source>
</evidence>
<dbReference type="EMBL" id="JADIMQ010000008">
    <property type="protein sequence ID" value="MBO8447733.1"/>
    <property type="molecule type" value="Genomic_DNA"/>
</dbReference>
<feature type="domain" description="RagB/SusD" evidence="6">
    <location>
        <begin position="321"/>
        <end position="677"/>
    </location>
</feature>
<dbReference type="Proteomes" id="UP000810252">
    <property type="component" value="Unassembled WGS sequence"/>
</dbReference>
<protein>
    <submittedName>
        <fullName evidence="8">RagB/SusD family nutrient uptake outer membrane protein</fullName>
    </submittedName>
</protein>
<dbReference type="InterPro" id="IPR033985">
    <property type="entry name" value="SusD-like_N"/>
</dbReference>
<dbReference type="Pfam" id="PF07980">
    <property type="entry name" value="SusD_RagB"/>
    <property type="match status" value="1"/>
</dbReference>
<name>A0A9D9EHN5_9BACT</name>
<comment type="similarity">
    <text evidence="2">Belongs to the SusD family.</text>
</comment>
<keyword evidence="4" id="KW-0472">Membrane</keyword>
<keyword evidence="3" id="KW-0732">Signal</keyword>
<evidence type="ECO:0000313" key="9">
    <source>
        <dbReference type="Proteomes" id="UP000810252"/>
    </source>
</evidence>
<reference evidence="8" key="1">
    <citation type="submission" date="2020-10" db="EMBL/GenBank/DDBJ databases">
        <authorList>
            <person name="Gilroy R."/>
        </authorList>
    </citation>
    <scope>NUCLEOTIDE SEQUENCE</scope>
    <source>
        <strain evidence="8">20514</strain>
    </source>
</reference>
<dbReference type="GO" id="GO:0009279">
    <property type="term" value="C:cell outer membrane"/>
    <property type="evidence" value="ECO:0007669"/>
    <property type="project" value="UniProtKB-SubCell"/>
</dbReference>
<comment type="subcellular location">
    <subcellularLocation>
        <location evidence="1">Cell outer membrane</location>
    </subcellularLocation>
</comment>
<evidence type="ECO:0000256" key="2">
    <source>
        <dbReference type="ARBA" id="ARBA00006275"/>
    </source>
</evidence>
<organism evidence="8 9">
    <name type="scientific">Candidatus Cryptobacteroides merdigallinarum</name>
    <dbReference type="NCBI Taxonomy" id="2840770"/>
    <lineage>
        <taxon>Bacteria</taxon>
        <taxon>Pseudomonadati</taxon>
        <taxon>Bacteroidota</taxon>
        <taxon>Bacteroidia</taxon>
        <taxon>Bacteroidales</taxon>
        <taxon>Candidatus Cryptobacteroides</taxon>
    </lineage>
</organism>
<evidence type="ECO:0000256" key="4">
    <source>
        <dbReference type="ARBA" id="ARBA00023136"/>
    </source>
</evidence>
<dbReference type="InterPro" id="IPR011990">
    <property type="entry name" value="TPR-like_helical_dom_sf"/>
</dbReference>
<dbReference type="AlphaFoldDB" id="A0A9D9EHN5"/>
<evidence type="ECO:0000313" key="8">
    <source>
        <dbReference type="EMBL" id="MBO8447733.1"/>
    </source>
</evidence>
<reference evidence="8" key="2">
    <citation type="journal article" date="2021" name="PeerJ">
        <title>Extensive microbial diversity within the chicken gut microbiome revealed by metagenomics and culture.</title>
        <authorList>
            <person name="Gilroy R."/>
            <person name="Ravi A."/>
            <person name="Getino M."/>
            <person name="Pursley I."/>
            <person name="Horton D.L."/>
            <person name="Alikhan N.F."/>
            <person name="Baker D."/>
            <person name="Gharbi K."/>
            <person name="Hall N."/>
            <person name="Watson M."/>
            <person name="Adriaenssens E.M."/>
            <person name="Foster-Nyarko E."/>
            <person name="Jarju S."/>
            <person name="Secka A."/>
            <person name="Antonio M."/>
            <person name="Oren A."/>
            <person name="Chaudhuri R.R."/>
            <person name="La Ragione R."/>
            <person name="Hildebrand F."/>
            <person name="Pallen M.J."/>
        </authorList>
    </citation>
    <scope>NUCLEOTIDE SEQUENCE</scope>
    <source>
        <strain evidence="8">20514</strain>
    </source>
</reference>
<dbReference type="Pfam" id="PF14322">
    <property type="entry name" value="SusD-like_3"/>
    <property type="match status" value="1"/>
</dbReference>
<evidence type="ECO:0000256" key="1">
    <source>
        <dbReference type="ARBA" id="ARBA00004442"/>
    </source>
</evidence>
<evidence type="ECO:0000259" key="6">
    <source>
        <dbReference type="Pfam" id="PF07980"/>
    </source>
</evidence>
<keyword evidence="5" id="KW-0998">Cell outer membrane</keyword>
<dbReference type="SUPFAM" id="SSF48452">
    <property type="entry name" value="TPR-like"/>
    <property type="match status" value="1"/>
</dbReference>
<comment type="caution">
    <text evidence="8">The sequence shown here is derived from an EMBL/GenBank/DDBJ whole genome shotgun (WGS) entry which is preliminary data.</text>
</comment>